<dbReference type="Gene3D" id="1.10.287.470">
    <property type="entry name" value="Helix hairpin bin"/>
    <property type="match status" value="1"/>
</dbReference>
<reference evidence="7 8" key="1">
    <citation type="submission" date="2024-09" db="EMBL/GenBank/DDBJ databases">
        <authorList>
            <person name="Sun Q."/>
            <person name="Mori K."/>
        </authorList>
    </citation>
    <scope>NUCLEOTIDE SEQUENCE [LARGE SCALE GENOMIC DNA]</scope>
    <source>
        <strain evidence="7 8">CCM 8626</strain>
    </source>
</reference>
<dbReference type="InterPro" id="IPR058625">
    <property type="entry name" value="MdtA-like_BSH"/>
</dbReference>
<evidence type="ECO:0000259" key="6">
    <source>
        <dbReference type="Pfam" id="PF25967"/>
    </source>
</evidence>
<dbReference type="Pfam" id="PF25917">
    <property type="entry name" value="BSH_RND"/>
    <property type="match status" value="1"/>
</dbReference>
<protein>
    <submittedName>
        <fullName evidence="7">Efflux RND transporter periplasmic adaptor subunit</fullName>
    </submittedName>
</protein>
<dbReference type="NCBIfam" id="TIGR01730">
    <property type="entry name" value="RND_mfp"/>
    <property type="match status" value="1"/>
</dbReference>
<dbReference type="Pfam" id="PF25967">
    <property type="entry name" value="RND-MFP_C"/>
    <property type="match status" value="1"/>
</dbReference>
<evidence type="ECO:0000259" key="5">
    <source>
        <dbReference type="Pfam" id="PF25944"/>
    </source>
</evidence>
<evidence type="ECO:0000256" key="1">
    <source>
        <dbReference type="ARBA" id="ARBA00004519"/>
    </source>
</evidence>
<dbReference type="Pfam" id="PF25876">
    <property type="entry name" value="HH_MFP_RND"/>
    <property type="match status" value="1"/>
</dbReference>
<comment type="similarity">
    <text evidence="2">Belongs to the membrane fusion protein (MFP) (TC 8.A.1) family.</text>
</comment>
<proteinExistence type="inferred from homology"/>
<accession>A0ABV6E9D6</accession>
<dbReference type="Gene3D" id="2.40.420.20">
    <property type="match status" value="1"/>
</dbReference>
<dbReference type="EMBL" id="JBHLXG010000003">
    <property type="protein sequence ID" value="MFC0225488.1"/>
    <property type="molecule type" value="Genomic_DNA"/>
</dbReference>
<dbReference type="InterPro" id="IPR058626">
    <property type="entry name" value="MdtA-like_b-barrel"/>
</dbReference>
<dbReference type="Gene3D" id="2.40.50.100">
    <property type="match status" value="1"/>
</dbReference>
<comment type="subcellular location">
    <subcellularLocation>
        <location evidence="1">Cell inner membrane</location>
        <topology evidence="1">Lipid-anchor</topology>
    </subcellularLocation>
</comment>
<dbReference type="Proteomes" id="UP001589792">
    <property type="component" value="Unassembled WGS sequence"/>
</dbReference>
<dbReference type="Gene3D" id="2.40.30.170">
    <property type="match status" value="1"/>
</dbReference>
<gene>
    <name evidence="7" type="ORF">ACFFJ3_03030</name>
</gene>
<dbReference type="Pfam" id="PF25944">
    <property type="entry name" value="Beta-barrel_RND"/>
    <property type="match status" value="1"/>
</dbReference>
<dbReference type="PANTHER" id="PTHR30158:SF10">
    <property type="entry name" value="CATION EFFLUX PUMP"/>
    <property type="match status" value="1"/>
</dbReference>
<dbReference type="RefSeq" id="WP_380672839.1">
    <property type="nucleotide sequence ID" value="NZ_CP173186.1"/>
</dbReference>
<sequence length="409" mass="43472">MQQELLRLIKSRSTPVAKGKKMKVKHLTVIAATMGVALAIAGCEETASSAAPATPPTVPVAEVVVRPVTPFIELTGSLTAVKRVELRPRVAGYIQEVSVPEGQFVEKGSELFRIDPRLFQTALNAAQAHLREAEAASLLAQTEFARTRQLFNQKVVARERLDIATASLNAGKAQVDAAKAALEAAQLDMSFTRVTAPIAGRVGQVLVTEGNYVTSGVTPLTTIVSISPLHVYFDVDERTYLQSLAAGRASATLQGQQAAKVSVALLTDKTYSRPGRVDFLSNTSDRGTGTVRVRAVIDNPDGQLTPGLFAKVKLETGAPQARVLVADQSIGTDQGRRYVLIVGKDDKTEYRPVELGPVIDDLRVIEQGVQPGERIVVKGLVGPGMQITPQSASIDGTPIVMPQTAGAAP</sequence>
<dbReference type="SUPFAM" id="SSF111369">
    <property type="entry name" value="HlyD-like secretion proteins"/>
    <property type="match status" value="1"/>
</dbReference>
<feature type="domain" description="Multidrug resistance protein MdtA-like alpha-helical hairpin" evidence="3">
    <location>
        <begin position="123"/>
        <end position="192"/>
    </location>
</feature>
<evidence type="ECO:0000313" key="8">
    <source>
        <dbReference type="Proteomes" id="UP001589792"/>
    </source>
</evidence>
<name>A0ABV6E9D6_9GAMM</name>
<dbReference type="InterPro" id="IPR058624">
    <property type="entry name" value="MdtA-like_HH"/>
</dbReference>
<feature type="domain" description="Multidrug resistance protein MdtA-like C-terminal permuted SH3" evidence="6">
    <location>
        <begin position="333"/>
        <end position="380"/>
    </location>
</feature>
<keyword evidence="8" id="KW-1185">Reference proteome</keyword>
<evidence type="ECO:0000313" key="7">
    <source>
        <dbReference type="EMBL" id="MFC0225488.1"/>
    </source>
</evidence>
<organism evidence="7 8">
    <name type="scientific">Serratia aquatilis</name>
    <dbReference type="NCBI Taxonomy" id="1737515"/>
    <lineage>
        <taxon>Bacteria</taxon>
        <taxon>Pseudomonadati</taxon>
        <taxon>Pseudomonadota</taxon>
        <taxon>Gammaproteobacteria</taxon>
        <taxon>Enterobacterales</taxon>
        <taxon>Yersiniaceae</taxon>
        <taxon>Serratia</taxon>
    </lineage>
</organism>
<feature type="domain" description="Multidrug resistance protein MdtA-like beta-barrel" evidence="5">
    <location>
        <begin position="255"/>
        <end position="317"/>
    </location>
</feature>
<evidence type="ECO:0000259" key="3">
    <source>
        <dbReference type="Pfam" id="PF25876"/>
    </source>
</evidence>
<evidence type="ECO:0000259" key="4">
    <source>
        <dbReference type="Pfam" id="PF25917"/>
    </source>
</evidence>
<dbReference type="InterPro" id="IPR058627">
    <property type="entry name" value="MdtA-like_C"/>
</dbReference>
<comment type="caution">
    <text evidence="7">The sequence shown here is derived from an EMBL/GenBank/DDBJ whole genome shotgun (WGS) entry which is preliminary data.</text>
</comment>
<evidence type="ECO:0000256" key="2">
    <source>
        <dbReference type="ARBA" id="ARBA00009477"/>
    </source>
</evidence>
<dbReference type="InterPro" id="IPR006143">
    <property type="entry name" value="RND_pump_MFP"/>
</dbReference>
<dbReference type="PANTHER" id="PTHR30158">
    <property type="entry name" value="ACRA/E-RELATED COMPONENT OF DRUG EFFLUX TRANSPORTER"/>
    <property type="match status" value="1"/>
</dbReference>
<feature type="domain" description="Multidrug resistance protein MdtA-like barrel-sandwich hybrid" evidence="4">
    <location>
        <begin position="83"/>
        <end position="218"/>
    </location>
</feature>